<organism evidence="10 11">
    <name type="scientific">Taxus chinensis</name>
    <name type="common">Chinese yew</name>
    <name type="synonym">Taxus wallichiana var. chinensis</name>
    <dbReference type="NCBI Taxonomy" id="29808"/>
    <lineage>
        <taxon>Eukaryota</taxon>
        <taxon>Viridiplantae</taxon>
        <taxon>Streptophyta</taxon>
        <taxon>Embryophyta</taxon>
        <taxon>Tracheophyta</taxon>
        <taxon>Spermatophyta</taxon>
        <taxon>Pinopsida</taxon>
        <taxon>Pinidae</taxon>
        <taxon>Conifers II</taxon>
        <taxon>Cupressales</taxon>
        <taxon>Taxaceae</taxon>
        <taxon>Taxus</taxon>
    </lineage>
</organism>
<sequence>MGSKAMECELVELFEKAKKAADKAVKDEGSMEAEEQRCLDALTALASLPVTMAVLLSSQVGKRLRNLTKHPRENIRSVAQDILEAWKKVVTSETTTNNGNKASKSERSESIKIEKKPKVETESIMVEKKPKVESELIKVEKKPKVEPESVTVEKKPKVEPEFVKVEQKPKVESESTGNKKSSSSSNGPPKLTSMIKCNDVKRDKFREILAEAFSKVYTEVEGQNLMRANACDPIRVAVSVESVMFEKLGRFDGVQKVKYRSIMFNLKDGSNPDLRRRVLLGEIKPDKLIVMTAEEMASDQRKLENKQIKDKALFECERGQNPKATTDEFKC</sequence>
<proteinExistence type="predicted"/>
<gene>
    <name evidence="10" type="ORF">KI387_036820</name>
</gene>
<feature type="domain" description="TFIIS N-terminal" evidence="8">
    <location>
        <begin position="15"/>
        <end position="93"/>
    </location>
</feature>
<dbReference type="Proteomes" id="UP000824469">
    <property type="component" value="Unassembled WGS sequence"/>
</dbReference>
<comment type="subcellular location">
    <subcellularLocation>
        <location evidence="1 6">Nucleus</location>
    </subcellularLocation>
</comment>
<keyword evidence="3" id="KW-0863">Zinc-finger</keyword>
<dbReference type="AlphaFoldDB" id="A0AA38FSJ8"/>
<dbReference type="PANTHER" id="PTHR11477:SF0">
    <property type="entry name" value="IP08861P-RELATED"/>
    <property type="match status" value="1"/>
</dbReference>
<evidence type="ECO:0000313" key="11">
    <source>
        <dbReference type="Proteomes" id="UP000824469"/>
    </source>
</evidence>
<dbReference type="GO" id="GO:0006351">
    <property type="term" value="P:DNA-templated transcription"/>
    <property type="evidence" value="ECO:0007669"/>
    <property type="project" value="InterPro"/>
</dbReference>
<dbReference type="InterPro" id="IPR003617">
    <property type="entry name" value="TFIIS/CRSP70_N_sub"/>
</dbReference>
<evidence type="ECO:0000259" key="8">
    <source>
        <dbReference type="PROSITE" id="PS51319"/>
    </source>
</evidence>
<dbReference type="SUPFAM" id="SSF47676">
    <property type="entry name" value="Conserved domain common to transcription factors TFIIS, elongin A, CRSP70"/>
    <property type="match status" value="1"/>
</dbReference>
<feature type="region of interest" description="Disordered" evidence="7">
    <location>
        <begin position="94"/>
        <end position="114"/>
    </location>
</feature>
<dbReference type="OMA" id="FQKTDMK"/>
<keyword evidence="5 6" id="KW-0539">Nucleus</keyword>
<dbReference type="InterPro" id="IPR017923">
    <property type="entry name" value="TFIIS_N"/>
</dbReference>
<evidence type="ECO:0000256" key="2">
    <source>
        <dbReference type="ARBA" id="ARBA00022723"/>
    </source>
</evidence>
<evidence type="ECO:0000313" key="10">
    <source>
        <dbReference type="EMBL" id="KAH9308909.1"/>
    </source>
</evidence>
<dbReference type="GO" id="GO:0005634">
    <property type="term" value="C:nucleus"/>
    <property type="evidence" value="ECO:0007669"/>
    <property type="project" value="UniProtKB-SubCell"/>
</dbReference>
<dbReference type="SMART" id="SM00509">
    <property type="entry name" value="TFS2N"/>
    <property type="match status" value="1"/>
</dbReference>
<keyword evidence="4" id="KW-0862">Zinc</keyword>
<dbReference type="InterPro" id="IPR003618">
    <property type="entry name" value="TFIIS_cen_dom"/>
</dbReference>
<dbReference type="InterPro" id="IPR036575">
    <property type="entry name" value="TFIIS_cen_dom_sf"/>
</dbReference>
<feature type="domain" description="TFIIS central" evidence="9">
    <location>
        <begin position="201"/>
        <end position="324"/>
    </location>
</feature>
<comment type="caution">
    <text evidence="10">The sequence shown here is derived from an EMBL/GenBank/DDBJ whole genome shotgun (WGS) entry which is preliminary data.</text>
</comment>
<dbReference type="SMART" id="SM00510">
    <property type="entry name" value="TFS2M"/>
    <property type="match status" value="1"/>
</dbReference>
<dbReference type="PROSITE" id="PS51321">
    <property type="entry name" value="TFIIS_CENTRAL"/>
    <property type="match status" value="1"/>
</dbReference>
<name>A0AA38FSJ8_TAXCH</name>
<dbReference type="SUPFAM" id="SSF46942">
    <property type="entry name" value="Elongation factor TFIIS domain 2"/>
    <property type="match status" value="1"/>
</dbReference>
<keyword evidence="2" id="KW-0479">Metal-binding</keyword>
<dbReference type="EMBL" id="JAHRHJ020000007">
    <property type="protein sequence ID" value="KAH9308909.1"/>
    <property type="molecule type" value="Genomic_DNA"/>
</dbReference>
<dbReference type="PROSITE" id="PS51319">
    <property type="entry name" value="TFIIS_N"/>
    <property type="match status" value="1"/>
</dbReference>
<protein>
    <submittedName>
        <fullName evidence="10">Uncharacterized protein</fullName>
    </submittedName>
</protein>
<keyword evidence="11" id="KW-1185">Reference proteome</keyword>
<dbReference type="InterPro" id="IPR035100">
    <property type="entry name" value="TF_IIS-typ"/>
</dbReference>
<evidence type="ECO:0000256" key="5">
    <source>
        <dbReference type="ARBA" id="ARBA00023242"/>
    </source>
</evidence>
<accession>A0AA38FSJ8</accession>
<dbReference type="PIRSF" id="PIRSF006704">
    <property type="entry name" value="TF_IIS"/>
    <property type="match status" value="1"/>
</dbReference>
<evidence type="ECO:0000256" key="4">
    <source>
        <dbReference type="ARBA" id="ARBA00022833"/>
    </source>
</evidence>
<dbReference type="Pfam" id="PF08711">
    <property type="entry name" value="Med26"/>
    <property type="match status" value="1"/>
</dbReference>
<dbReference type="InterPro" id="IPR035441">
    <property type="entry name" value="TFIIS/LEDGF_dom_sf"/>
</dbReference>
<feature type="region of interest" description="Disordered" evidence="7">
    <location>
        <begin position="165"/>
        <end position="194"/>
    </location>
</feature>
<evidence type="ECO:0000256" key="1">
    <source>
        <dbReference type="ARBA" id="ARBA00004123"/>
    </source>
</evidence>
<feature type="non-terminal residue" evidence="10">
    <location>
        <position position="331"/>
    </location>
</feature>
<reference evidence="10 11" key="1">
    <citation type="journal article" date="2021" name="Nat. Plants">
        <title>The Taxus genome provides insights into paclitaxel biosynthesis.</title>
        <authorList>
            <person name="Xiong X."/>
            <person name="Gou J."/>
            <person name="Liao Q."/>
            <person name="Li Y."/>
            <person name="Zhou Q."/>
            <person name="Bi G."/>
            <person name="Li C."/>
            <person name="Du R."/>
            <person name="Wang X."/>
            <person name="Sun T."/>
            <person name="Guo L."/>
            <person name="Liang H."/>
            <person name="Lu P."/>
            <person name="Wu Y."/>
            <person name="Zhang Z."/>
            <person name="Ro D.K."/>
            <person name="Shang Y."/>
            <person name="Huang S."/>
            <person name="Yan J."/>
        </authorList>
    </citation>
    <scope>NUCLEOTIDE SEQUENCE [LARGE SCALE GENOMIC DNA]</scope>
    <source>
        <strain evidence="10">Ta-2019</strain>
    </source>
</reference>
<dbReference type="Pfam" id="PF07500">
    <property type="entry name" value="TFIIS_M"/>
    <property type="match status" value="1"/>
</dbReference>
<feature type="compositionally biased region" description="Low complexity" evidence="7">
    <location>
        <begin position="174"/>
        <end position="193"/>
    </location>
</feature>
<evidence type="ECO:0000256" key="3">
    <source>
        <dbReference type="ARBA" id="ARBA00022771"/>
    </source>
</evidence>
<evidence type="ECO:0000256" key="6">
    <source>
        <dbReference type="PROSITE-ProRule" id="PRU00649"/>
    </source>
</evidence>
<dbReference type="PANTHER" id="PTHR11477">
    <property type="entry name" value="TRANSCRIPTION FACTOR S-II ZINC FINGER DOMAIN-CONTAINING PROTEIN"/>
    <property type="match status" value="1"/>
</dbReference>
<evidence type="ECO:0000259" key="9">
    <source>
        <dbReference type="PROSITE" id="PS51321"/>
    </source>
</evidence>
<dbReference type="Gene3D" id="1.10.472.30">
    <property type="entry name" value="Transcription elongation factor S-II, central domain"/>
    <property type="match status" value="1"/>
</dbReference>
<dbReference type="GO" id="GO:0008270">
    <property type="term" value="F:zinc ion binding"/>
    <property type="evidence" value="ECO:0007669"/>
    <property type="project" value="UniProtKB-KW"/>
</dbReference>
<feature type="compositionally biased region" description="Basic and acidic residues" evidence="7">
    <location>
        <begin position="103"/>
        <end position="114"/>
    </location>
</feature>
<evidence type="ECO:0000256" key="7">
    <source>
        <dbReference type="SAM" id="MobiDB-lite"/>
    </source>
</evidence>
<dbReference type="Gene3D" id="1.20.930.10">
    <property type="entry name" value="Conserved domain common to transcription factors TFIIS, elongin A, CRSP70"/>
    <property type="match status" value="1"/>
</dbReference>